<name>A0A1V9YBV9_ACHHY</name>
<dbReference type="PANTHER" id="PTHR37066:SF1">
    <property type="entry name" value="LNS2_PITP DOMAIN-CONTAINING PROTEIN"/>
    <property type="match status" value="1"/>
</dbReference>
<keyword evidence="2" id="KW-1185">Reference proteome</keyword>
<evidence type="ECO:0000313" key="2">
    <source>
        <dbReference type="Proteomes" id="UP000243579"/>
    </source>
</evidence>
<dbReference type="PANTHER" id="PTHR37066">
    <property type="entry name" value="HELICASE-ASSOCIATED"/>
    <property type="match status" value="1"/>
</dbReference>
<protein>
    <recommendedName>
        <fullName evidence="3">Helicase-associated domain-containing protein</fullName>
    </recommendedName>
</protein>
<sequence>MTLNALLEALAIYRERYDTCDVPAQYVIPHDLQRWPIALGGKRLGANVARLRLQRTPLPSKAEATLAALGFNWCDSTELVRCVIVTDAASETLGVAQILWDDVIEALSIFMAAHGHCHIAPSYVVPRDAMTWPRCTWGLRLAEAVSALEAHAFVLSDGQLRAAQNLGLLSHVPSWFDVTALLNMYRCAHGRGAVPLDFVVPKDTVGAFEWPLAARGMPLGEYAWAIGLHERRLGEERRRQLDAIDFCFNTIDTWAHILDGIHAFLRVYGHLQVPGPFVVPVAPEWPADLHGLRLGHYYHRLELLLQLRMLSGATRDAWRRLQTEAPPLSDNQRLFEKILKCVANYKEHYRDAAVPKSFVVPDVDSRWERSLAGFELGAIVDDLRRQKDAFNLAELAALDEVGFMWDPSAVNVWPELLELLKAWTSSTMPDESGATDVAALQNRPMGYWLVMVEAYDAFAGADFRDQVAALGFPAGARWVAKVTALACFQHRYNHLFVPSTFVVPATRDWPRETHRLPLGDVCRWLRHLAPGLALAKKQMLDDLGFEWVELDFEKHDIAIEVFRYHNPGVGTVPASFVVPPVDGWPKQLRGLPLGLLAEKRAKLLARMHQVHQATLDLLYSGARTNDAVALPTILSAFRAYADRYHTLKVPLLYTEDDGVAPMPLGFFATVLRDQYDQLAVHASGPFRRKPTLP</sequence>
<dbReference type="EMBL" id="JNBR01002254">
    <property type="protein sequence ID" value="OQR83210.1"/>
    <property type="molecule type" value="Genomic_DNA"/>
</dbReference>
<dbReference type="AlphaFoldDB" id="A0A1V9YBV9"/>
<proteinExistence type="predicted"/>
<gene>
    <name evidence="1" type="ORF">ACHHYP_14961</name>
</gene>
<comment type="caution">
    <text evidence="1">The sequence shown here is derived from an EMBL/GenBank/DDBJ whole genome shotgun (WGS) entry which is preliminary data.</text>
</comment>
<reference evidence="1 2" key="1">
    <citation type="journal article" date="2014" name="Genome Biol. Evol.">
        <title>The secreted proteins of Achlya hypogyna and Thraustotheca clavata identify the ancestral oomycete secretome and reveal gene acquisitions by horizontal gene transfer.</title>
        <authorList>
            <person name="Misner I."/>
            <person name="Blouin N."/>
            <person name="Leonard G."/>
            <person name="Richards T.A."/>
            <person name="Lane C.E."/>
        </authorList>
    </citation>
    <scope>NUCLEOTIDE SEQUENCE [LARGE SCALE GENOMIC DNA]</scope>
    <source>
        <strain evidence="1 2">ATCC 48635</strain>
    </source>
</reference>
<accession>A0A1V9YBV9</accession>
<dbReference type="STRING" id="1202772.A0A1V9YBV9"/>
<evidence type="ECO:0000313" key="1">
    <source>
        <dbReference type="EMBL" id="OQR83210.1"/>
    </source>
</evidence>
<organism evidence="1 2">
    <name type="scientific">Achlya hypogyna</name>
    <name type="common">Oomycete</name>
    <name type="synonym">Protoachlya hypogyna</name>
    <dbReference type="NCBI Taxonomy" id="1202772"/>
    <lineage>
        <taxon>Eukaryota</taxon>
        <taxon>Sar</taxon>
        <taxon>Stramenopiles</taxon>
        <taxon>Oomycota</taxon>
        <taxon>Saprolegniomycetes</taxon>
        <taxon>Saprolegniales</taxon>
        <taxon>Achlyaceae</taxon>
        <taxon>Achlya</taxon>
    </lineage>
</organism>
<dbReference type="Proteomes" id="UP000243579">
    <property type="component" value="Unassembled WGS sequence"/>
</dbReference>
<evidence type="ECO:0008006" key="3">
    <source>
        <dbReference type="Google" id="ProtNLM"/>
    </source>
</evidence>